<reference evidence="1 2" key="1">
    <citation type="submission" date="2019-05" db="EMBL/GenBank/DDBJ databases">
        <title>Another draft genome of Portunus trituberculatus and its Hox gene families provides insights of decapod evolution.</title>
        <authorList>
            <person name="Jeong J.-H."/>
            <person name="Song I."/>
            <person name="Kim S."/>
            <person name="Choi T."/>
            <person name="Kim D."/>
            <person name="Ryu S."/>
            <person name="Kim W."/>
        </authorList>
    </citation>
    <scope>NUCLEOTIDE SEQUENCE [LARGE SCALE GENOMIC DNA]</scope>
    <source>
        <tissue evidence="1">Muscle</tissue>
    </source>
</reference>
<proteinExistence type="predicted"/>
<accession>A0A5B7I6L2</accession>
<sequence>MDKGREEWRRGDVVHFPASEERGSLWGPHSDHRWDVTRVMVPEPRAGKEGRRFTIYEGISNGPKDVMETDL</sequence>
<evidence type="ECO:0000313" key="1">
    <source>
        <dbReference type="EMBL" id="MPC79382.1"/>
    </source>
</evidence>
<organism evidence="1 2">
    <name type="scientific">Portunus trituberculatus</name>
    <name type="common">Swimming crab</name>
    <name type="synonym">Neptunus trituberculatus</name>
    <dbReference type="NCBI Taxonomy" id="210409"/>
    <lineage>
        <taxon>Eukaryota</taxon>
        <taxon>Metazoa</taxon>
        <taxon>Ecdysozoa</taxon>
        <taxon>Arthropoda</taxon>
        <taxon>Crustacea</taxon>
        <taxon>Multicrustacea</taxon>
        <taxon>Malacostraca</taxon>
        <taxon>Eumalacostraca</taxon>
        <taxon>Eucarida</taxon>
        <taxon>Decapoda</taxon>
        <taxon>Pleocyemata</taxon>
        <taxon>Brachyura</taxon>
        <taxon>Eubrachyura</taxon>
        <taxon>Portunoidea</taxon>
        <taxon>Portunidae</taxon>
        <taxon>Portuninae</taxon>
        <taxon>Portunus</taxon>
    </lineage>
</organism>
<evidence type="ECO:0000313" key="2">
    <source>
        <dbReference type="Proteomes" id="UP000324222"/>
    </source>
</evidence>
<dbReference type="AlphaFoldDB" id="A0A5B7I6L2"/>
<comment type="caution">
    <text evidence="1">The sequence shown here is derived from an EMBL/GenBank/DDBJ whole genome shotgun (WGS) entry which is preliminary data.</text>
</comment>
<protein>
    <submittedName>
        <fullName evidence="1">Uncharacterized protein</fullName>
    </submittedName>
</protein>
<dbReference type="Proteomes" id="UP000324222">
    <property type="component" value="Unassembled WGS sequence"/>
</dbReference>
<gene>
    <name evidence="1" type="ORF">E2C01_073908</name>
</gene>
<keyword evidence="2" id="KW-1185">Reference proteome</keyword>
<dbReference type="EMBL" id="VSRR010050976">
    <property type="protein sequence ID" value="MPC79382.1"/>
    <property type="molecule type" value="Genomic_DNA"/>
</dbReference>
<name>A0A5B7I6L2_PORTR</name>